<keyword evidence="1 6" id="KW-0436">Ligase</keyword>
<dbReference type="EMBL" id="CP006059">
    <property type="protein sequence ID" value="AGS33250.1"/>
    <property type="molecule type" value="Genomic_DNA"/>
</dbReference>
<sequence>MKISKYYPIFRFSPESNWNLHVGNLKNILINLKFSKIYNGKTNLRIDDTNNYKNKKKYKKVIIKNLKKINIYNDNIFNKYLFYSSNYFFKLYQYIEIILKKTKINKFLLKLRKLRGGDFKEKKYIINILKKKIYRVNYKKHHKIGWFWFIYPFYDYSHNIIDKIENIKYSICSSEFKKNKPIYNIITNLLYNNIKKTIQKEIIRLNFSNNILSKSKLKKVKNIKYIKNSYDKRLKLLNFLKIKKLKILLKKNKSNLKFKKINIISYFLKIIIKNLNIKKIKLIQLKENIFLTKKIFFKKNIFLKRKKLVNLKKRLYLNNNFKYFIYCYKVIKNYKNKIKYIECKIYNTKNNFKRNKKINFLNKYYKNVNILTCFNDLIKIKKIKERGEEKKVLFKITKLNFNMHKKLIKIKKNKIVIGSTLYDLNV</sequence>
<keyword evidence="4 6" id="KW-0648">Protein biosynthesis</keyword>
<reference evidence="8 9" key="1">
    <citation type="journal article" date="2013" name="Genome Biol. Evol.">
        <title>Small, smaller, smallest: the origins and evolution of ancient dual symbioses in a Phloem-feeding insect.</title>
        <authorList>
            <person name="Bennett G.M."/>
            <person name="Moran N.A."/>
        </authorList>
    </citation>
    <scope>NUCLEOTIDE SEQUENCE [LARGE SCALE GENOMIC DNA]</scope>
    <source>
        <strain evidence="8 9">ALF</strain>
    </source>
</reference>
<dbReference type="GO" id="GO:0006425">
    <property type="term" value="P:glutaminyl-tRNA aminoacylation"/>
    <property type="evidence" value="ECO:0007669"/>
    <property type="project" value="TreeGrafter"/>
</dbReference>
<evidence type="ECO:0000313" key="9">
    <source>
        <dbReference type="Proteomes" id="UP000015382"/>
    </source>
</evidence>
<dbReference type="OrthoDB" id="9801560at2"/>
<keyword evidence="9" id="KW-1185">Reference proteome</keyword>
<dbReference type="GO" id="GO:0005524">
    <property type="term" value="F:ATP binding"/>
    <property type="evidence" value="ECO:0007669"/>
    <property type="project" value="UniProtKB-KW"/>
</dbReference>
<dbReference type="PANTHER" id="PTHR43097">
    <property type="entry name" value="GLUTAMINE-TRNA LIGASE"/>
    <property type="match status" value="1"/>
</dbReference>
<dbReference type="InterPro" id="IPR020058">
    <property type="entry name" value="Glu/Gln-tRNA-synth_Ib_cat-dom"/>
</dbReference>
<feature type="domain" description="Glutamyl/glutaminyl-tRNA synthetase class Ib catalytic" evidence="7">
    <location>
        <begin position="11"/>
        <end position="103"/>
    </location>
</feature>
<evidence type="ECO:0000256" key="3">
    <source>
        <dbReference type="ARBA" id="ARBA00022840"/>
    </source>
</evidence>
<accession>S5SY88</accession>
<evidence type="ECO:0000256" key="6">
    <source>
        <dbReference type="RuleBase" id="RU363037"/>
    </source>
</evidence>
<dbReference type="AlphaFoldDB" id="S5SY88"/>
<dbReference type="KEGG" id="ndl:NASALF_108"/>
<dbReference type="Proteomes" id="UP000015382">
    <property type="component" value="Chromosome"/>
</dbReference>
<feature type="domain" description="Glutamyl/glutaminyl-tRNA synthetase class Ib catalytic" evidence="7">
    <location>
        <begin position="132"/>
        <end position="276"/>
    </location>
</feature>
<dbReference type="HOGENOM" id="CLU_643547_0_0_4"/>
<protein>
    <submittedName>
        <fullName evidence="8">Glutaminyl-tRNA synthetase</fullName>
    </submittedName>
</protein>
<dbReference type="Gene3D" id="3.40.50.620">
    <property type="entry name" value="HUPs"/>
    <property type="match status" value="2"/>
</dbReference>
<evidence type="ECO:0000256" key="5">
    <source>
        <dbReference type="ARBA" id="ARBA00023146"/>
    </source>
</evidence>
<dbReference type="Pfam" id="PF00749">
    <property type="entry name" value="tRNA-synt_1c"/>
    <property type="match status" value="2"/>
</dbReference>
<evidence type="ECO:0000259" key="7">
    <source>
        <dbReference type="Pfam" id="PF00749"/>
    </source>
</evidence>
<name>S5SY88_9PROT</name>
<dbReference type="InterPro" id="IPR050132">
    <property type="entry name" value="Gln/Glu-tRNA_Ligase"/>
</dbReference>
<keyword evidence="3 6" id="KW-0067">ATP-binding</keyword>
<dbReference type="GO" id="GO:0005829">
    <property type="term" value="C:cytosol"/>
    <property type="evidence" value="ECO:0007669"/>
    <property type="project" value="TreeGrafter"/>
</dbReference>
<keyword evidence="5 6" id="KW-0030">Aminoacyl-tRNA synthetase</keyword>
<comment type="similarity">
    <text evidence="6">Belongs to the class-I aminoacyl-tRNA synthetase family.</text>
</comment>
<evidence type="ECO:0000256" key="4">
    <source>
        <dbReference type="ARBA" id="ARBA00022917"/>
    </source>
</evidence>
<dbReference type="PANTHER" id="PTHR43097:SF4">
    <property type="entry name" value="GLUTAMINE--TRNA LIGASE"/>
    <property type="match status" value="1"/>
</dbReference>
<evidence type="ECO:0000256" key="2">
    <source>
        <dbReference type="ARBA" id="ARBA00022741"/>
    </source>
</evidence>
<proteinExistence type="inferred from homology"/>
<dbReference type="GO" id="GO:0004819">
    <property type="term" value="F:glutamine-tRNA ligase activity"/>
    <property type="evidence" value="ECO:0007669"/>
    <property type="project" value="TreeGrafter"/>
</dbReference>
<keyword evidence="2 6" id="KW-0547">Nucleotide-binding</keyword>
<evidence type="ECO:0000313" key="8">
    <source>
        <dbReference type="EMBL" id="AGS33250.1"/>
    </source>
</evidence>
<gene>
    <name evidence="8" type="primary">glnS</name>
    <name evidence="8" type="ORF">NASALF_108</name>
</gene>
<evidence type="ECO:0000256" key="1">
    <source>
        <dbReference type="ARBA" id="ARBA00022598"/>
    </source>
</evidence>
<dbReference type="InterPro" id="IPR014729">
    <property type="entry name" value="Rossmann-like_a/b/a_fold"/>
</dbReference>
<dbReference type="SUPFAM" id="SSF52374">
    <property type="entry name" value="Nucleotidylyl transferase"/>
    <property type="match status" value="1"/>
</dbReference>
<organism evidence="8 9">
    <name type="scientific">Candidatus Nasuia deltocephalinicola str. NAS-ALF</name>
    <dbReference type="NCBI Taxonomy" id="1343077"/>
    <lineage>
        <taxon>Bacteria</taxon>
        <taxon>Pseudomonadati</taxon>
        <taxon>Pseudomonadota</taxon>
        <taxon>Betaproteobacteria</taxon>
        <taxon>Candidatus Nasuia</taxon>
    </lineage>
</organism>